<name>A0A1F7YXD5_9BACT</name>
<evidence type="ECO:0000313" key="3">
    <source>
        <dbReference type="Proteomes" id="UP000178870"/>
    </source>
</evidence>
<dbReference type="Pfam" id="PF00075">
    <property type="entry name" value="RNase_H"/>
    <property type="match status" value="1"/>
</dbReference>
<sequence>MKVMKIFCDGGARGNPGPAAAAFVAYDSAGKLIHKASRFLGNATNNVAEYEALIMALDWLTENQKGAVEIILDSELVTKQMRGEYKIKNAALQVSAGRAKALEKNLAHKHIYRHMVRAGNTEADFLVNETLDQNL</sequence>
<gene>
    <name evidence="2" type="ORF">A2803_00995</name>
</gene>
<dbReference type="SUPFAM" id="SSF53098">
    <property type="entry name" value="Ribonuclease H-like"/>
    <property type="match status" value="1"/>
</dbReference>
<reference evidence="2 3" key="1">
    <citation type="journal article" date="2016" name="Nat. Commun.">
        <title>Thousands of microbial genomes shed light on interconnected biogeochemical processes in an aquifer system.</title>
        <authorList>
            <person name="Anantharaman K."/>
            <person name="Brown C.T."/>
            <person name="Hug L.A."/>
            <person name="Sharon I."/>
            <person name="Castelle C.J."/>
            <person name="Probst A.J."/>
            <person name="Thomas B.C."/>
            <person name="Singh A."/>
            <person name="Wilkins M.J."/>
            <person name="Karaoz U."/>
            <person name="Brodie E.L."/>
            <person name="Williams K.H."/>
            <person name="Hubbard S.S."/>
            <person name="Banfield J.F."/>
        </authorList>
    </citation>
    <scope>NUCLEOTIDE SEQUENCE [LARGE SCALE GENOMIC DNA]</scope>
</reference>
<dbReference type="GO" id="GO:0003676">
    <property type="term" value="F:nucleic acid binding"/>
    <property type="evidence" value="ECO:0007669"/>
    <property type="project" value="InterPro"/>
</dbReference>
<dbReference type="CDD" id="cd09279">
    <property type="entry name" value="RNase_HI_like"/>
    <property type="match status" value="1"/>
</dbReference>
<dbReference type="InterPro" id="IPR012337">
    <property type="entry name" value="RNaseH-like_sf"/>
</dbReference>
<dbReference type="GO" id="GO:0004523">
    <property type="term" value="F:RNA-DNA hybrid ribonuclease activity"/>
    <property type="evidence" value="ECO:0007669"/>
    <property type="project" value="InterPro"/>
</dbReference>
<dbReference type="InterPro" id="IPR002156">
    <property type="entry name" value="RNaseH_domain"/>
</dbReference>
<dbReference type="EMBL" id="MGGP01000020">
    <property type="protein sequence ID" value="OGM31844.1"/>
    <property type="molecule type" value="Genomic_DNA"/>
</dbReference>
<evidence type="ECO:0000259" key="1">
    <source>
        <dbReference type="PROSITE" id="PS50879"/>
    </source>
</evidence>
<protein>
    <recommendedName>
        <fullName evidence="1">RNase H type-1 domain-containing protein</fullName>
    </recommendedName>
</protein>
<dbReference type="Gene3D" id="3.30.420.10">
    <property type="entry name" value="Ribonuclease H-like superfamily/Ribonuclease H"/>
    <property type="match status" value="1"/>
</dbReference>
<comment type="caution">
    <text evidence="2">The sequence shown here is derived from an EMBL/GenBank/DDBJ whole genome shotgun (WGS) entry which is preliminary data.</text>
</comment>
<feature type="domain" description="RNase H type-1" evidence="1">
    <location>
        <begin position="1"/>
        <end position="132"/>
    </location>
</feature>
<evidence type="ECO:0000313" key="2">
    <source>
        <dbReference type="EMBL" id="OGM31844.1"/>
    </source>
</evidence>
<organism evidence="2 3">
    <name type="scientific">Candidatus Woesebacteria bacterium RIFCSPHIGHO2_01_FULL_44_21</name>
    <dbReference type="NCBI Taxonomy" id="1802503"/>
    <lineage>
        <taxon>Bacteria</taxon>
        <taxon>Candidatus Woeseibacteriota</taxon>
    </lineage>
</organism>
<dbReference type="Proteomes" id="UP000178870">
    <property type="component" value="Unassembled WGS sequence"/>
</dbReference>
<dbReference type="PANTHER" id="PTHR48475:SF1">
    <property type="entry name" value="RNASE H TYPE-1 DOMAIN-CONTAINING PROTEIN"/>
    <property type="match status" value="1"/>
</dbReference>
<dbReference type="PROSITE" id="PS50879">
    <property type="entry name" value="RNASE_H_1"/>
    <property type="match status" value="1"/>
</dbReference>
<dbReference type="PANTHER" id="PTHR48475">
    <property type="entry name" value="RIBONUCLEASE H"/>
    <property type="match status" value="1"/>
</dbReference>
<dbReference type="InterPro" id="IPR036397">
    <property type="entry name" value="RNaseH_sf"/>
</dbReference>
<dbReference type="AlphaFoldDB" id="A0A1F7YXD5"/>
<proteinExistence type="predicted"/>
<accession>A0A1F7YXD5</accession>